<dbReference type="EMBL" id="LAZR01062148">
    <property type="protein sequence ID" value="KKK62120.1"/>
    <property type="molecule type" value="Genomic_DNA"/>
</dbReference>
<reference evidence="1" key="1">
    <citation type="journal article" date="2015" name="Nature">
        <title>Complex archaea that bridge the gap between prokaryotes and eukaryotes.</title>
        <authorList>
            <person name="Spang A."/>
            <person name="Saw J.H."/>
            <person name="Jorgensen S.L."/>
            <person name="Zaremba-Niedzwiedzka K."/>
            <person name="Martijn J."/>
            <person name="Lind A.E."/>
            <person name="van Eijk R."/>
            <person name="Schleper C."/>
            <person name="Guy L."/>
            <person name="Ettema T.J."/>
        </authorList>
    </citation>
    <scope>NUCLEOTIDE SEQUENCE</scope>
</reference>
<sequence length="57" mass="5866">MTDLLKRAEALVAAASPGPLTYTVTGGPDAMAGEDIRDVRGEPIAHLYGGSRPGDAR</sequence>
<feature type="non-terminal residue" evidence="1">
    <location>
        <position position="57"/>
    </location>
</feature>
<protein>
    <submittedName>
        <fullName evidence="1">Uncharacterized protein</fullName>
    </submittedName>
</protein>
<gene>
    <name evidence="1" type="ORF">LCGC14_3007480</name>
</gene>
<proteinExistence type="predicted"/>
<comment type="caution">
    <text evidence="1">The sequence shown here is derived from an EMBL/GenBank/DDBJ whole genome shotgun (WGS) entry which is preliminary data.</text>
</comment>
<organism evidence="1">
    <name type="scientific">marine sediment metagenome</name>
    <dbReference type="NCBI Taxonomy" id="412755"/>
    <lineage>
        <taxon>unclassified sequences</taxon>
        <taxon>metagenomes</taxon>
        <taxon>ecological metagenomes</taxon>
    </lineage>
</organism>
<dbReference type="AlphaFoldDB" id="A0A0F8XLY4"/>
<name>A0A0F8XLY4_9ZZZZ</name>
<accession>A0A0F8XLY4</accession>
<evidence type="ECO:0000313" key="1">
    <source>
        <dbReference type="EMBL" id="KKK62120.1"/>
    </source>
</evidence>